<reference evidence="3 4" key="1">
    <citation type="submission" date="2016-10" db="EMBL/GenBank/DDBJ databases">
        <authorList>
            <person name="de Groot N.N."/>
        </authorList>
    </citation>
    <scope>NUCLEOTIDE SEQUENCE [LARGE SCALE GENOMIC DNA]</scope>
    <source>
        <strain evidence="3 4">PYCC 4715</strain>
    </source>
</reference>
<accession>A0A1L0BIU8</accession>
<organism evidence="3 4">
    <name type="scientific">Sungouiella intermedia</name>
    <dbReference type="NCBI Taxonomy" id="45354"/>
    <lineage>
        <taxon>Eukaryota</taxon>
        <taxon>Fungi</taxon>
        <taxon>Dikarya</taxon>
        <taxon>Ascomycota</taxon>
        <taxon>Saccharomycotina</taxon>
        <taxon>Pichiomycetes</taxon>
        <taxon>Metschnikowiaceae</taxon>
        <taxon>Sungouiella</taxon>
    </lineage>
</organism>
<protein>
    <submittedName>
        <fullName evidence="3">CIC11C00000000965</fullName>
    </submittedName>
</protein>
<dbReference type="AlphaFoldDB" id="A0A1L0BIU8"/>
<dbReference type="Gene3D" id="3.40.50.1910">
    <property type="match status" value="1"/>
</dbReference>
<dbReference type="PIRSF" id="PIRSF005715">
    <property type="entry name" value="VPS45_Sec1"/>
    <property type="match status" value="1"/>
</dbReference>
<evidence type="ECO:0000313" key="3">
    <source>
        <dbReference type="EMBL" id="SGZ50138.1"/>
    </source>
</evidence>
<sequence length="747" mass="84556">MKKDPLSLFQLQATYLLDKIKLVAQPPGLYALVVDRKTEAVLFLVIPKLTLLRVVTAVESIHQKRPLQPFLQAIYLVELLVFNFNCILADVKSKRYKVGHGLFVPLSQWEEEASHFFHLSKFLQNPDVDAFFGHGANIDVVHASMVPVESRVFLADRLTPNSMPIYYNENCGDLVLPQVRRAARAIVNAVVVADEYPLIRFYSLPDSTHQAARLPELIADEVQRQIDEYARANHNYPPPSAGDKPRAILLICDRTLDLYAPLLHEFTYQAMAMDIVEGLERQNKYVYTVENERGEEQKMETSLDSEDDDTWVALRHMHIIEASELIISRINDLIKNNPLMVDRSKAKTSSDLMYVVAHLQGFDDERRQVTLHKTLIDECLDINASRKLAEFAADFEQTCTAEGTSFEGVHNKRLHDDLIVLLARDDLHVNDKVRLVLIYSLYRGGLAESDFIKLARFIGVKDNQIISLVLRCFFNLRKLDFPIVKKSVKDKKVLRQTFHTINNDGTYNTSRFAPGLKRVLYNAAKYELDEEWFPYFRDKPLEDDVPRKSGLNPVGGESGSMRNPRVKASWAPTNTRSGPTSSKNRQRVFCFVAGGVTLSEVRLIYELSTSLNKDFYLGSESLLKPRDFLIGLQSIDDVKTLQSLDIPLYQELTAGNKAPEYLLELPKPVNVPSAQGSPHSHQGHLRSSLKSGTNVISGGFGTAVPNPQLPQGSINPNTPKHYQKRSSLTGSANEKEKKQSRLKRLFK</sequence>
<dbReference type="PANTHER" id="PTHR11679">
    <property type="entry name" value="VESICLE PROTEIN SORTING-ASSOCIATED"/>
    <property type="match status" value="1"/>
</dbReference>
<dbReference type="Gene3D" id="3.90.830.10">
    <property type="entry name" value="Syntaxin Binding Protein 1, Chain A, domain 2"/>
    <property type="match status" value="1"/>
</dbReference>
<dbReference type="Gene3D" id="3.40.50.2060">
    <property type="match status" value="1"/>
</dbReference>
<dbReference type="InterPro" id="IPR043127">
    <property type="entry name" value="Sec-1-like_dom3a"/>
</dbReference>
<comment type="similarity">
    <text evidence="1">Belongs to the STXBP/unc-18/SEC1 family.</text>
</comment>
<feature type="region of interest" description="Disordered" evidence="2">
    <location>
        <begin position="669"/>
        <end position="688"/>
    </location>
</feature>
<dbReference type="InterPro" id="IPR001619">
    <property type="entry name" value="Sec1-like"/>
</dbReference>
<dbReference type="Gene3D" id="1.25.40.60">
    <property type="match status" value="1"/>
</dbReference>
<feature type="compositionally biased region" description="Polar residues" evidence="2">
    <location>
        <begin position="709"/>
        <end position="732"/>
    </location>
</feature>
<name>A0A1L0BIU8_9ASCO</name>
<gene>
    <name evidence="3" type="ORF">SAMEA4029009_CIC11G00000000965</name>
</gene>
<dbReference type="EMBL" id="LT635764">
    <property type="protein sequence ID" value="SGZ50138.1"/>
    <property type="molecule type" value="Genomic_DNA"/>
</dbReference>
<dbReference type="Proteomes" id="UP000182259">
    <property type="component" value="Chromosome I"/>
</dbReference>
<proteinExistence type="inferred from homology"/>
<dbReference type="SUPFAM" id="SSF56815">
    <property type="entry name" value="Sec1/munc18-like (SM) proteins"/>
    <property type="match status" value="1"/>
</dbReference>
<feature type="compositionally biased region" description="Polar residues" evidence="2">
    <location>
        <begin position="571"/>
        <end position="581"/>
    </location>
</feature>
<dbReference type="InterPro" id="IPR027482">
    <property type="entry name" value="Sec1-like_dom2"/>
</dbReference>
<evidence type="ECO:0000313" key="4">
    <source>
        <dbReference type="Proteomes" id="UP000182259"/>
    </source>
</evidence>
<evidence type="ECO:0000256" key="1">
    <source>
        <dbReference type="ARBA" id="ARBA00009884"/>
    </source>
</evidence>
<dbReference type="GO" id="GO:0016192">
    <property type="term" value="P:vesicle-mediated transport"/>
    <property type="evidence" value="ECO:0007669"/>
    <property type="project" value="InterPro"/>
</dbReference>
<evidence type="ECO:0000256" key="2">
    <source>
        <dbReference type="SAM" id="MobiDB-lite"/>
    </source>
</evidence>
<dbReference type="InterPro" id="IPR036045">
    <property type="entry name" value="Sec1-like_sf"/>
</dbReference>
<dbReference type="Pfam" id="PF00995">
    <property type="entry name" value="Sec1"/>
    <property type="match status" value="1"/>
</dbReference>
<feature type="region of interest" description="Disordered" evidence="2">
    <location>
        <begin position="546"/>
        <end position="581"/>
    </location>
</feature>
<dbReference type="InterPro" id="IPR043154">
    <property type="entry name" value="Sec-1-like_dom1"/>
</dbReference>
<feature type="region of interest" description="Disordered" evidence="2">
    <location>
        <begin position="696"/>
        <end position="747"/>
    </location>
</feature>